<reference evidence="2 3" key="1">
    <citation type="journal article" date="2010" name="Vet. Microbiol.">
        <title>Production of haemolysins by strains of the Actinobacillus minor/porcitonsillarum complex.</title>
        <authorList>
            <person name="Arya G."/>
            <person name="Niven D.F."/>
        </authorList>
    </citation>
    <scope>NUCLEOTIDE SEQUENCE [LARGE SCALE GENOMIC DNA]</scope>
    <source>
        <strain evidence="2 3">NM305</strain>
    </source>
</reference>
<protein>
    <submittedName>
        <fullName evidence="2">Uncharacterized protein</fullName>
    </submittedName>
</protein>
<sequence>MAAAHGCRAHHGRRGRASGALADRRAAAGRANNPEHGPSALAADKNQRSRQPLPAPALPPSGAACTKSVGKNYAAPDCRRPIQASAAPMPYRKEGSCRGGLAGFPDASGRCSPKQPLHRMVSAQGGAVRVRVGTRGVWAVCVFLASSQFLLLGS</sequence>
<organism evidence="2 3">
    <name type="scientific">Actinobacillus minor NM305</name>
    <dbReference type="NCBI Taxonomy" id="637911"/>
    <lineage>
        <taxon>Bacteria</taxon>
        <taxon>Pseudomonadati</taxon>
        <taxon>Pseudomonadota</taxon>
        <taxon>Gammaproteobacteria</taxon>
        <taxon>Pasteurellales</taxon>
        <taxon>Pasteurellaceae</taxon>
        <taxon>Actinobacillus</taxon>
    </lineage>
</organism>
<dbReference type="AlphaFoldDB" id="C5S1V9"/>
<proteinExistence type="predicted"/>
<dbReference type="EMBL" id="ACQL01000094">
    <property type="protein sequence ID" value="EER47062.1"/>
    <property type="molecule type" value="Genomic_DNA"/>
</dbReference>
<evidence type="ECO:0000256" key="1">
    <source>
        <dbReference type="SAM" id="MobiDB-lite"/>
    </source>
</evidence>
<evidence type="ECO:0000313" key="3">
    <source>
        <dbReference type="Proteomes" id="UP000005532"/>
    </source>
</evidence>
<gene>
    <name evidence="2" type="ORF">AM305_09281</name>
</gene>
<evidence type="ECO:0000313" key="2">
    <source>
        <dbReference type="EMBL" id="EER47062.1"/>
    </source>
</evidence>
<name>C5S1V9_9PAST</name>
<comment type="caution">
    <text evidence="2">The sequence shown here is derived from an EMBL/GenBank/DDBJ whole genome shotgun (WGS) entry which is preliminary data.</text>
</comment>
<dbReference type="Proteomes" id="UP000005532">
    <property type="component" value="Unassembled WGS sequence"/>
</dbReference>
<feature type="compositionally biased region" description="Basic residues" evidence="1">
    <location>
        <begin position="7"/>
        <end position="16"/>
    </location>
</feature>
<accession>C5S1V9</accession>
<feature type="region of interest" description="Disordered" evidence="1">
    <location>
        <begin position="1"/>
        <end position="63"/>
    </location>
</feature>